<evidence type="ECO:0000313" key="3">
    <source>
        <dbReference type="Proteomes" id="UP000886523"/>
    </source>
</evidence>
<keyword evidence="3" id="KW-1185">Reference proteome</keyword>
<dbReference type="EMBL" id="MU129147">
    <property type="protein sequence ID" value="KAF9505551.1"/>
    <property type="molecule type" value="Genomic_DNA"/>
</dbReference>
<feature type="region of interest" description="Disordered" evidence="1">
    <location>
        <begin position="51"/>
        <end position="104"/>
    </location>
</feature>
<organism evidence="2 3">
    <name type="scientific">Hydnum rufescens UP504</name>
    <dbReference type="NCBI Taxonomy" id="1448309"/>
    <lineage>
        <taxon>Eukaryota</taxon>
        <taxon>Fungi</taxon>
        <taxon>Dikarya</taxon>
        <taxon>Basidiomycota</taxon>
        <taxon>Agaricomycotina</taxon>
        <taxon>Agaricomycetes</taxon>
        <taxon>Cantharellales</taxon>
        <taxon>Hydnaceae</taxon>
        <taxon>Hydnum</taxon>
    </lineage>
</organism>
<reference evidence="2" key="1">
    <citation type="journal article" date="2020" name="Nat. Commun.">
        <title>Large-scale genome sequencing of mycorrhizal fungi provides insights into the early evolution of symbiotic traits.</title>
        <authorList>
            <person name="Miyauchi S."/>
            <person name="Kiss E."/>
            <person name="Kuo A."/>
            <person name="Drula E."/>
            <person name="Kohler A."/>
            <person name="Sanchez-Garcia M."/>
            <person name="Morin E."/>
            <person name="Andreopoulos B."/>
            <person name="Barry K.W."/>
            <person name="Bonito G."/>
            <person name="Buee M."/>
            <person name="Carver A."/>
            <person name="Chen C."/>
            <person name="Cichocki N."/>
            <person name="Clum A."/>
            <person name="Culley D."/>
            <person name="Crous P.W."/>
            <person name="Fauchery L."/>
            <person name="Girlanda M."/>
            <person name="Hayes R.D."/>
            <person name="Keri Z."/>
            <person name="LaButti K."/>
            <person name="Lipzen A."/>
            <person name="Lombard V."/>
            <person name="Magnuson J."/>
            <person name="Maillard F."/>
            <person name="Murat C."/>
            <person name="Nolan M."/>
            <person name="Ohm R.A."/>
            <person name="Pangilinan J."/>
            <person name="Pereira M.F."/>
            <person name="Perotto S."/>
            <person name="Peter M."/>
            <person name="Pfister S."/>
            <person name="Riley R."/>
            <person name="Sitrit Y."/>
            <person name="Stielow J.B."/>
            <person name="Szollosi G."/>
            <person name="Zifcakova L."/>
            <person name="Stursova M."/>
            <person name="Spatafora J.W."/>
            <person name="Tedersoo L."/>
            <person name="Vaario L.M."/>
            <person name="Yamada A."/>
            <person name="Yan M."/>
            <person name="Wang P."/>
            <person name="Xu J."/>
            <person name="Bruns T."/>
            <person name="Baldrian P."/>
            <person name="Vilgalys R."/>
            <person name="Dunand C."/>
            <person name="Henrissat B."/>
            <person name="Grigoriev I.V."/>
            <person name="Hibbett D."/>
            <person name="Nagy L.G."/>
            <person name="Martin F.M."/>
        </authorList>
    </citation>
    <scope>NUCLEOTIDE SEQUENCE</scope>
    <source>
        <strain evidence="2">UP504</strain>
    </source>
</reference>
<proteinExistence type="predicted"/>
<feature type="compositionally biased region" description="Basic and acidic residues" evidence="1">
    <location>
        <begin position="51"/>
        <end position="72"/>
    </location>
</feature>
<dbReference type="Proteomes" id="UP000886523">
    <property type="component" value="Unassembled WGS sequence"/>
</dbReference>
<sequence length="262" mass="29199">MDIFGKDDKDSHSQNGPKLYAYRQPPRKADTNDHTPASACCVVKRSSCSTHERHPAHDHEATTKSRKTESHTPTEAGQHIPPQCAKSHSHKPNLRACQDPTKCRTPLRMNAPTNEGQCMPEATGNEGATHPLRRVCGHIKPRCPTPMREVMQPQAQPAGPPRPHETPHPITHECANERRTMHARSHRGNEGATHLLRRVCGHIKPRHPTPMREPRNREPKPCDRGCAHEAAEEIKSHTPATAGVVIFKVPTTRAIPKTRDSE</sequence>
<evidence type="ECO:0000256" key="1">
    <source>
        <dbReference type="SAM" id="MobiDB-lite"/>
    </source>
</evidence>
<dbReference type="AlphaFoldDB" id="A0A9P6DJC1"/>
<comment type="caution">
    <text evidence="2">The sequence shown here is derived from an EMBL/GenBank/DDBJ whole genome shotgun (WGS) entry which is preliminary data.</text>
</comment>
<evidence type="ECO:0000313" key="2">
    <source>
        <dbReference type="EMBL" id="KAF9505551.1"/>
    </source>
</evidence>
<feature type="compositionally biased region" description="Basic and acidic residues" evidence="1">
    <location>
        <begin position="1"/>
        <end position="12"/>
    </location>
</feature>
<accession>A0A9P6DJC1</accession>
<gene>
    <name evidence="2" type="ORF">BS47DRAFT_1367992</name>
</gene>
<name>A0A9P6DJC1_9AGAM</name>
<feature type="region of interest" description="Disordered" evidence="1">
    <location>
        <begin position="1"/>
        <end position="36"/>
    </location>
</feature>
<feature type="region of interest" description="Disordered" evidence="1">
    <location>
        <begin position="203"/>
        <end position="224"/>
    </location>
</feature>
<protein>
    <submittedName>
        <fullName evidence="2">Uncharacterized protein</fullName>
    </submittedName>
</protein>
<feature type="compositionally biased region" description="Basic and acidic residues" evidence="1">
    <location>
        <begin position="210"/>
        <end position="224"/>
    </location>
</feature>